<dbReference type="PANTHER" id="PTHR39176:SF1">
    <property type="entry name" value="PERIPLASMIC PROTEIN"/>
    <property type="match status" value="1"/>
</dbReference>
<sequence length="128" mass="14321">MRIFFALFIFFSVSAGAKAEDASQPLDACLDKAMSTAATMDCIGRDFERNDAELNRIYKTLLEKNSGEEDAKEIRGRLIESQRAWLKFRDTNCSWRGSVMLGGTGEKVIVSGCVNQMTIDRVKELKAD</sequence>
<gene>
    <name evidence="3" type="ORF">JDN41_02320</name>
</gene>
<feature type="domain" description="Lysozyme inhibitor LprI-like N-terminal" evidence="2">
    <location>
        <begin position="29"/>
        <end position="125"/>
    </location>
</feature>
<dbReference type="InterPro" id="IPR009739">
    <property type="entry name" value="LprI-like_N"/>
</dbReference>
<dbReference type="Proteomes" id="UP000623250">
    <property type="component" value="Unassembled WGS sequence"/>
</dbReference>
<dbReference type="Gene3D" id="1.20.1270.180">
    <property type="match status" value="1"/>
</dbReference>
<organism evidence="3 4">
    <name type="scientific">Rhodomicrobium udaipurense</name>
    <dbReference type="NCBI Taxonomy" id="1202716"/>
    <lineage>
        <taxon>Bacteria</taxon>
        <taxon>Pseudomonadati</taxon>
        <taxon>Pseudomonadota</taxon>
        <taxon>Alphaproteobacteria</taxon>
        <taxon>Hyphomicrobiales</taxon>
        <taxon>Hyphomicrobiaceae</taxon>
        <taxon>Rhodomicrobium</taxon>
    </lineage>
</organism>
<feature type="chain" id="PRO_5034553740" evidence="1">
    <location>
        <begin position="20"/>
        <end position="128"/>
    </location>
</feature>
<evidence type="ECO:0000259" key="2">
    <source>
        <dbReference type="Pfam" id="PF07007"/>
    </source>
</evidence>
<feature type="signal peptide" evidence="1">
    <location>
        <begin position="1"/>
        <end position="19"/>
    </location>
</feature>
<keyword evidence="1" id="KW-0732">Signal</keyword>
<evidence type="ECO:0000313" key="3">
    <source>
        <dbReference type="EMBL" id="MBJ7542386.1"/>
    </source>
</evidence>
<name>A0A8I1GEM5_9HYPH</name>
<reference evidence="3 4" key="1">
    <citation type="submission" date="2020-12" db="EMBL/GenBank/DDBJ databases">
        <title>Revised draft genomes of Rhodomicrobium vannielii ATCC 17100 and Rhodomicrobium udaipurense JA643.</title>
        <authorList>
            <person name="Conners E.M."/>
            <person name="Davenport E.J."/>
            <person name="Bose A."/>
        </authorList>
    </citation>
    <scope>NUCLEOTIDE SEQUENCE [LARGE SCALE GENOMIC DNA]</scope>
    <source>
        <strain evidence="3 4">JA643</strain>
    </source>
</reference>
<protein>
    <submittedName>
        <fullName evidence="3">DUF1311 domain-containing protein</fullName>
    </submittedName>
</protein>
<dbReference type="Pfam" id="PF07007">
    <property type="entry name" value="LprI"/>
    <property type="match status" value="1"/>
</dbReference>
<dbReference type="PANTHER" id="PTHR39176">
    <property type="entry name" value="PERIPLASMIC PROTEIN-RELATED"/>
    <property type="match status" value="1"/>
</dbReference>
<keyword evidence="4" id="KW-1185">Reference proteome</keyword>
<dbReference type="RefSeq" id="WP_052037419.1">
    <property type="nucleotide sequence ID" value="NZ_JAEMUK010000005.1"/>
</dbReference>
<comment type="caution">
    <text evidence="3">The sequence shown here is derived from an EMBL/GenBank/DDBJ whole genome shotgun (WGS) entry which is preliminary data.</text>
</comment>
<accession>A0A8I1GEM5</accession>
<evidence type="ECO:0000313" key="4">
    <source>
        <dbReference type="Proteomes" id="UP000623250"/>
    </source>
</evidence>
<dbReference type="AlphaFoldDB" id="A0A8I1GEM5"/>
<evidence type="ECO:0000256" key="1">
    <source>
        <dbReference type="SAM" id="SignalP"/>
    </source>
</evidence>
<dbReference type="EMBL" id="JAEMUK010000005">
    <property type="protein sequence ID" value="MBJ7542386.1"/>
    <property type="molecule type" value="Genomic_DNA"/>
</dbReference>
<proteinExistence type="predicted"/>